<keyword evidence="2" id="KW-1185">Reference proteome</keyword>
<evidence type="ECO:0000313" key="2">
    <source>
        <dbReference type="Proteomes" id="UP000785679"/>
    </source>
</evidence>
<dbReference type="EMBL" id="RRYP01007419">
    <property type="protein sequence ID" value="TNV80513.1"/>
    <property type="molecule type" value="Genomic_DNA"/>
</dbReference>
<gene>
    <name evidence="1" type="ORF">FGO68_gene8982</name>
</gene>
<accession>A0A8J8NS52</accession>
<comment type="caution">
    <text evidence="1">The sequence shown here is derived from an EMBL/GenBank/DDBJ whole genome shotgun (WGS) entry which is preliminary data.</text>
</comment>
<evidence type="ECO:0000313" key="1">
    <source>
        <dbReference type="EMBL" id="TNV80513.1"/>
    </source>
</evidence>
<dbReference type="AlphaFoldDB" id="A0A8J8NS52"/>
<reference evidence="1" key="1">
    <citation type="submission" date="2019-06" db="EMBL/GenBank/DDBJ databases">
        <authorList>
            <person name="Zheng W."/>
        </authorList>
    </citation>
    <scope>NUCLEOTIDE SEQUENCE</scope>
    <source>
        <strain evidence="1">QDHG01</strain>
    </source>
</reference>
<protein>
    <submittedName>
        <fullName evidence="1">Uncharacterized protein</fullName>
    </submittedName>
</protein>
<proteinExistence type="predicted"/>
<dbReference type="Proteomes" id="UP000785679">
    <property type="component" value="Unassembled WGS sequence"/>
</dbReference>
<sequence>MTEQSSQPNQSRIECFMDENLRKWGFSESLSCRIPKRLSKTPFSLQDREQRILPITFTKHHTLLSQTALENAATLSSEPI</sequence>
<name>A0A8J8NS52_HALGN</name>
<organism evidence="1 2">
    <name type="scientific">Halteria grandinella</name>
    <dbReference type="NCBI Taxonomy" id="5974"/>
    <lineage>
        <taxon>Eukaryota</taxon>
        <taxon>Sar</taxon>
        <taxon>Alveolata</taxon>
        <taxon>Ciliophora</taxon>
        <taxon>Intramacronucleata</taxon>
        <taxon>Spirotrichea</taxon>
        <taxon>Stichotrichia</taxon>
        <taxon>Sporadotrichida</taxon>
        <taxon>Halteriidae</taxon>
        <taxon>Halteria</taxon>
    </lineage>
</organism>